<sequence length="374" mass="40589">MTTIPDNYTAWLDSETPQTWFQPDTSYLTLSQATTTQQSDFYHRDTSFSSTPSSDLINDDNPLQHSCQSHHSSQSPRGNETSCFCSSSPSASSPPTAPPSTLHHPIQPVSSQLSDDKIASLLEMGTSSSFLLLFQYGVLAVASVNGFHAFECPKCTIKVNTSISETVLLAASGQFTALTNHYRRKACMAVQAHKEKAAARLVLQDLNCATSSLPASTYSALSTSSTLLLCTDTPAISDASSDLSDGHDYFLSYGPVFGPPPPPPCLGLAFHWRIPAGTNMQSLNDGRTIARKLTTIDSHSALLMAVSQSDIPWLRHLLQTLLKNGASVNAILRRIEEALEHGYKPRGYSNEAYDLALLVYRIGGANLLYALNQR</sequence>
<dbReference type="AlphaFoldDB" id="A0A0C9W540"/>
<feature type="compositionally biased region" description="Polar residues" evidence="2">
    <location>
        <begin position="76"/>
        <end position="85"/>
    </location>
</feature>
<evidence type="ECO:0000313" key="4">
    <source>
        <dbReference type="Proteomes" id="UP000053820"/>
    </source>
</evidence>
<name>A0A0C9W540_9AGAM</name>
<keyword evidence="4" id="KW-1185">Reference proteome</keyword>
<evidence type="ECO:0000313" key="3">
    <source>
        <dbReference type="EMBL" id="KIJ57601.1"/>
    </source>
</evidence>
<evidence type="ECO:0000256" key="1">
    <source>
        <dbReference type="PROSITE-ProRule" id="PRU00023"/>
    </source>
</evidence>
<keyword evidence="1" id="KW-0040">ANK repeat</keyword>
<feature type="compositionally biased region" description="Low complexity" evidence="2">
    <location>
        <begin position="64"/>
        <end position="75"/>
    </location>
</feature>
<accession>A0A0C9W540</accession>
<dbReference type="EMBL" id="KN840238">
    <property type="protein sequence ID" value="KIJ57601.1"/>
    <property type="molecule type" value="Genomic_DNA"/>
</dbReference>
<organism evidence="3 4">
    <name type="scientific">Hydnomerulius pinastri MD-312</name>
    <dbReference type="NCBI Taxonomy" id="994086"/>
    <lineage>
        <taxon>Eukaryota</taxon>
        <taxon>Fungi</taxon>
        <taxon>Dikarya</taxon>
        <taxon>Basidiomycota</taxon>
        <taxon>Agaricomycotina</taxon>
        <taxon>Agaricomycetes</taxon>
        <taxon>Agaricomycetidae</taxon>
        <taxon>Boletales</taxon>
        <taxon>Boletales incertae sedis</taxon>
        <taxon>Leucogyrophana</taxon>
    </lineage>
</organism>
<dbReference type="InterPro" id="IPR002110">
    <property type="entry name" value="Ankyrin_rpt"/>
</dbReference>
<evidence type="ECO:0000256" key="2">
    <source>
        <dbReference type="SAM" id="MobiDB-lite"/>
    </source>
</evidence>
<dbReference type="HOGENOM" id="CLU_740938_0_0_1"/>
<dbReference type="OrthoDB" id="2691851at2759"/>
<feature type="region of interest" description="Disordered" evidence="2">
    <location>
        <begin position="41"/>
        <end position="108"/>
    </location>
</feature>
<dbReference type="Proteomes" id="UP000053820">
    <property type="component" value="Unassembled WGS sequence"/>
</dbReference>
<gene>
    <name evidence="3" type="ORF">HYDPIDRAFT_171623</name>
</gene>
<protein>
    <submittedName>
        <fullName evidence="3">Uncharacterized protein</fullName>
    </submittedName>
</protein>
<feature type="non-terminal residue" evidence="3">
    <location>
        <position position="374"/>
    </location>
</feature>
<proteinExistence type="predicted"/>
<feature type="compositionally biased region" description="Polar residues" evidence="2">
    <location>
        <begin position="47"/>
        <end position="56"/>
    </location>
</feature>
<dbReference type="PROSITE" id="PS50088">
    <property type="entry name" value="ANK_REPEAT"/>
    <property type="match status" value="1"/>
</dbReference>
<feature type="repeat" description="ANK" evidence="1">
    <location>
        <begin position="297"/>
        <end position="333"/>
    </location>
</feature>
<reference evidence="3 4" key="1">
    <citation type="submission" date="2014-04" db="EMBL/GenBank/DDBJ databases">
        <title>Evolutionary Origins and Diversification of the Mycorrhizal Mutualists.</title>
        <authorList>
            <consortium name="DOE Joint Genome Institute"/>
            <consortium name="Mycorrhizal Genomics Consortium"/>
            <person name="Kohler A."/>
            <person name="Kuo A."/>
            <person name="Nagy L.G."/>
            <person name="Floudas D."/>
            <person name="Copeland A."/>
            <person name="Barry K.W."/>
            <person name="Cichocki N."/>
            <person name="Veneault-Fourrey C."/>
            <person name="LaButti K."/>
            <person name="Lindquist E.A."/>
            <person name="Lipzen A."/>
            <person name="Lundell T."/>
            <person name="Morin E."/>
            <person name="Murat C."/>
            <person name="Riley R."/>
            <person name="Ohm R."/>
            <person name="Sun H."/>
            <person name="Tunlid A."/>
            <person name="Henrissat B."/>
            <person name="Grigoriev I.V."/>
            <person name="Hibbett D.S."/>
            <person name="Martin F."/>
        </authorList>
    </citation>
    <scope>NUCLEOTIDE SEQUENCE [LARGE SCALE GENOMIC DNA]</scope>
    <source>
        <strain evidence="3 4">MD-312</strain>
    </source>
</reference>